<keyword evidence="6" id="KW-1133">Transmembrane helix</keyword>
<dbReference type="SMART" id="SM01299">
    <property type="entry name" value="PIP49_N"/>
    <property type="match status" value="1"/>
</dbReference>
<accession>A0A091E228</accession>
<keyword evidence="3" id="KW-0812">Transmembrane</keyword>
<gene>
    <name evidence="10" type="ORF">H920_00168</name>
</gene>
<keyword evidence="5" id="KW-0735">Signal-anchor</keyword>
<dbReference type="Pfam" id="PF12260">
    <property type="entry name" value="PIP49_C"/>
    <property type="match status" value="1"/>
</dbReference>
<proteinExistence type="inferred from homology"/>
<dbReference type="Proteomes" id="UP000028990">
    <property type="component" value="Unassembled WGS sequence"/>
</dbReference>
<evidence type="ECO:0000256" key="5">
    <source>
        <dbReference type="ARBA" id="ARBA00022968"/>
    </source>
</evidence>
<organism evidence="10 11">
    <name type="scientific">Fukomys damarensis</name>
    <name type="common">Damaraland mole rat</name>
    <name type="synonym">Cryptomys damarensis</name>
    <dbReference type="NCBI Taxonomy" id="885580"/>
    <lineage>
        <taxon>Eukaryota</taxon>
        <taxon>Metazoa</taxon>
        <taxon>Chordata</taxon>
        <taxon>Craniata</taxon>
        <taxon>Vertebrata</taxon>
        <taxon>Euteleostomi</taxon>
        <taxon>Mammalia</taxon>
        <taxon>Eutheria</taxon>
        <taxon>Euarchontoglires</taxon>
        <taxon>Glires</taxon>
        <taxon>Rodentia</taxon>
        <taxon>Hystricomorpha</taxon>
        <taxon>Bathyergidae</taxon>
        <taxon>Fukomys</taxon>
    </lineage>
</organism>
<dbReference type="EMBL" id="KN120511">
    <property type="protein sequence ID" value="KFO38434.1"/>
    <property type="molecule type" value="Genomic_DNA"/>
</dbReference>
<keyword evidence="4" id="KW-0256">Endoplasmic reticulum</keyword>
<dbReference type="PANTHER" id="PTHR21093:SF2">
    <property type="entry name" value="DIVERGENT PROTEIN KINASE DOMAIN 1C"/>
    <property type="match status" value="1"/>
</dbReference>
<comment type="subcellular location">
    <subcellularLocation>
        <location evidence="1">Endoplasmic reticulum membrane</location>
        <topology evidence="1">Single-pass type II membrane protein</topology>
    </subcellularLocation>
</comment>
<evidence type="ECO:0000256" key="7">
    <source>
        <dbReference type="ARBA" id="ARBA00023136"/>
    </source>
</evidence>
<dbReference type="GO" id="GO:0005789">
    <property type="term" value="C:endoplasmic reticulum membrane"/>
    <property type="evidence" value="ECO:0007669"/>
    <property type="project" value="UniProtKB-SubCell"/>
</dbReference>
<dbReference type="PANTHER" id="PTHR21093">
    <property type="entry name" value="DIVERGENT PROTEIN KINASE DOMAIN 1C-RELATED"/>
    <property type="match status" value="1"/>
</dbReference>
<evidence type="ECO:0000256" key="3">
    <source>
        <dbReference type="ARBA" id="ARBA00022692"/>
    </source>
</evidence>
<feature type="domain" description="FAM69 N-terminal" evidence="9">
    <location>
        <begin position="1"/>
        <end position="127"/>
    </location>
</feature>
<evidence type="ECO:0000256" key="6">
    <source>
        <dbReference type="ARBA" id="ARBA00022989"/>
    </source>
</evidence>
<sequence length="543" mass="61068">MSNRSILPKFCCIYTGLQCRDYQGGWLTGDLCEDLCVAGELLYQRCLYYERGKKVLQAQWRGRPVVLKSKREAFSSFPALGLLEMEAGQGAQGVPKAELLLMVAGEVKNTLGLELRNSSMGPLWPGHRGPGWRRQLASAWSLLQQEEYVYFSLLQDLSRHVLPVLGSCGHFYAVEYLAAGSPHHSALFPLDDAAPQGGRARAKAISHIALSFLDMVSHFENDFSHRLHLCDIKPENFAIRSDLTVVAIDVDMAFFEPKMREILEQNCTGDEDCNFFDCFSKCDLRINRCGAQRVNSNLQVICDKIFRHWFSSLPVTSAVSFPLRLQLQQAVWECASSEDLTQSSWRAAPHVFWKLHRLLQAMLKELQELSNPDKISLGCASPCSAPAHSEELELLETPTALDSDLEDYLLFQSLDPLHWHVPNDAKFHKGPFPVPHMETRLTSVLLGGNSHPLAEVKTQVGRLSQLVSGLAMLDAAISLWGSFLPMEGSRKDGVRWKWRKKAMDFAICVLRLWALCREIKCVSSVRSWDYMPSLVALSSLARQ</sequence>
<keyword evidence="11" id="KW-1185">Reference proteome</keyword>
<evidence type="ECO:0000313" key="10">
    <source>
        <dbReference type="EMBL" id="KFO38434.1"/>
    </source>
</evidence>
<evidence type="ECO:0000256" key="8">
    <source>
        <dbReference type="ARBA" id="ARBA00023157"/>
    </source>
</evidence>
<evidence type="ECO:0000256" key="4">
    <source>
        <dbReference type="ARBA" id="ARBA00022824"/>
    </source>
</evidence>
<dbReference type="Pfam" id="PF14875">
    <property type="entry name" value="PIP49_N"/>
    <property type="match status" value="1"/>
</dbReference>
<evidence type="ECO:0000256" key="2">
    <source>
        <dbReference type="ARBA" id="ARBA00006338"/>
    </source>
</evidence>
<keyword evidence="7" id="KW-0472">Membrane</keyword>
<evidence type="ECO:0000313" key="11">
    <source>
        <dbReference type="Proteomes" id="UP000028990"/>
    </source>
</evidence>
<name>A0A091E228_FUKDA</name>
<protein>
    <submittedName>
        <fullName evidence="10">Protein FAM69C</fullName>
    </submittedName>
</protein>
<comment type="similarity">
    <text evidence="2">Belongs to the DIPK family.</text>
</comment>
<dbReference type="AlphaFoldDB" id="A0A091E228"/>
<evidence type="ECO:0000256" key="1">
    <source>
        <dbReference type="ARBA" id="ARBA00004648"/>
    </source>
</evidence>
<evidence type="ECO:0000259" key="9">
    <source>
        <dbReference type="SMART" id="SM01299"/>
    </source>
</evidence>
<dbReference type="eggNOG" id="ENOG502QSPC">
    <property type="taxonomic scope" value="Eukaryota"/>
</dbReference>
<dbReference type="STRING" id="885580.ENSFDAP00000007872"/>
<dbReference type="InterPro" id="IPR029244">
    <property type="entry name" value="FAM69_N"/>
</dbReference>
<dbReference type="InterPro" id="IPR022049">
    <property type="entry name" value="FAM69_kinase_dom"/>
</dbReference>
<reference evidence="10 11" key="1">
    <citation type="submission" date="2013-11" db="EMBL/GenBank/DDBJ databases">
        <title>The Damaraland mole rat (Fukomys damarensis) genome and evolution of African mole rats.</title>
        <authorList>
            <person name="Gladyshev V.N."/>
            <person name="Fang X."/>
        </authorList>
    </citation>
    <scope>NUCLEOTIDE SEQUENCE [LARGE SCALE GENOMIC DNA]</scope>
    <source>
        <tissue evidence="10">Liver</tissue>
    </source>
</reference>
<keyword evidence="8" id="KW-1015">Disulfide bond</keyword>